<dbReference type="InterPro" id="IPR017941">
    <property type="entry name" value="Rieske_2Fe-2S"/>
</dbReference>
<organism evidence="8 9">
    <name type="scientific">Pseudaquabacterium inlustre</name>
    <dbReference type="NCBI Taxonomy" id="2984192"/>
    <lineage>
        <taxon>Bacteria</taxon>
        <taxon>Pseudomonadati</taxon>
        <taxon>Pseudomonadota</taxon>
        <taxon>Betaproteobacteria</taxon>
        <taxon>Burkholderiales</taxon>
        <taxon>Sphaerotilaceae</taxon>
        <taxon>Pseudaquabacterium</taxon>
    </lineage>
</organism>
<proteinExistence type="inferred from homology"/>
<dbReference type="PANTHER" id="PTHR21496">
    <property type="entry name" value="FERREDOXIN-RELATED"/>
    <property type="match status" value="1"/>
</dbReference>
<evidence type="ECO:0000256" key="4">
    <source>
        <dbReference type="ARBA" id="ARBA00023014"/>
    </source>
</evidence>
<gene>
    <name evidence="8" type="ORF">AACH10_21525</name>
</gene>
<comment type="cofactor">
    <cofactor evidence="5">
        <name>[2Fe-2S] cluster</name>
        <dbReference type="ChEBI" id="CHEBI:190135"/>
    </cofactor>
</comment>
<dbReference type="RefSeq" id="WP_341412576.1">
    <property type="nucleotide sequence ID" value="NZ_JBBUTH010000010.1"/>
</dbReference>
<keyword evidence="3" id="KW-0408">Iron</keyword>
<reference evidence="8 9" key="1">
    <citation type="submission" date="2024-04" db="EMBL/GenBank/DDBJ databases">
        <title>Novel species of the genus Ideonella isolated from streams.</title>
        <authorList>
            <person name="Lu H."/>
        </authorList>
    </citation>
    <scope>NUCLEOTIDE SEQUENCE [LARGE SCALE GENOMIC DNA]</scope>
    <source>
        <strain evidence="8 9">DXS22W</strain>
    </source>
</reference>
<keyword evidence="2" id="KW-0479">Metal-binding</keyword>
<feature type="domain" description="Rieske" evidence="7">
    <location>
        <begin position="4"/>
        <end position="100"/>
    </location>
</feature>
<comment type="caution">
    <text evidence="8">The sequence shown here is derived from an EMBL/GenBank/DDBJ whole genome shotgun (WGS) entry which is preliminary data.</text>
</comment>
<protein>
    <submittedName>
        <fullName evidence="8">Rieske 2Fe-2S domain-containing protein</fullName>
    </submittedName>
</protein>
<evidence type="ECO:0000313" key="9">
    <source>
        <dbReference type="Proteomes" id="UP001365405"/>
    </source>
</evidence>
<evidence type="ECO:0000259" key="7">
    <source>
        <dbReference type="PROSITE" id="PS51296"/>
    </source>
</evidence>
<keyword evidence="1" id="KW-0001">2Fe-2S</keyword>
<sequence length="113" mass="12356">MPFTAVCRKADVAEGGMGLFQVGKKSVLVVWLRGGELKAYRGRCPHADMPLENKCFDGQRVVCGIHQWGFDAGTGKCVTHAHPSALHPYELRVEGDEIQVDVGVVKPLRAARQ</sequence>
<evidence type="ECO:0000313" key="8">
    <source>
        <dbReference type="EMBL" id="MEK8052846.1"/>
    </source>
</evidence>
<evidence type="ECO:0000256" key="5">
    <source>
        <dbReference type="ARBA" id="ARBA00034078"/>
    </source>
</evidence>
<dbReference type="Pfam" id="PF00355">
    <property type="entry name" value="Rieske"/>
    <property type="match status" value="1"/>
</dbReference>
<evidence type="ECO:0000256" key="1">
    <source>
        <dbReference type="ARBA" id="ARBA00022714"/>
    </source>
</evidence>
<keyword evidence="4" id="KW-0411">Iron-sulfur</keyword>
<evidence type="ECO:0000256" key="3">
    <source>
        <dbReference type="ARBA" id="ARBA00023004"/>
    </source>
</evidence>
<dbReference type="PROSITE" id="PS51296">
    <property type="entry name" value="RIESKE"/>
    <property type="match status" value="1"/>
</dbReference>
<name>A0ABU9CPN0_9BURK</name>
<dbReference type="PANTHER" id="PTHR21496:SF0">
    <property type="entry name" value="RIESKE DOMAIN-CONTAINING PROTEIN"/>
    <property type="match status" value="1"/>
</dbReference>
<comment type="similarity">
    <text evidence="6">Belongs to the bacterial ring-hydroxylating dioxygenase ferredoxin component family.</text>
</comment>
<keyword evidence="9" id="KW-1185">Reference proteome</keyword>
<evidence type="ECO:0000256" key="2">
    <source>
        <dbReference type="ARBA" id="ARBA00022723"/>
    </source>
</evidence>
<dbReference type="InterPro" id="IPR036922">
    <property type="entry name" value="Rieske_2Fe-2S_sf"/>
</dbReference>
<evidence type="ECO:0000256" key="6">
    <source>
        <dbReference type="ARBA" id="ARBA00038001"/>
    </source>
</evidence>
<dbReference type="EMBL" id="JBBUTH010000010">
    <property type="protein sequence ID" value="MEK8052846.1"/>
    <property type="molecule type" value="Genomic_DNA"/>
</dbReference>
<dbReference type="SUPFAM" id="SSF50022">
    <property type="entry name" value="ISP domain"/>
    <property type="match status" value="1"/>
</dbReference>
<dbReference type="Gene3D" id="2.102.10.10">
    <property type="entry name" value="Rieske [2Fe-2S] iron-sulphur domain"/>
    <property type="match status" value="1"/>
</dbReference>
<accession>A0ABU9CPN0</accession>
<dbReference type="Proteomes" id="UP001365405">
    <property type="component" value="Unassembled WGS sequence"/>
</dbReference>